<keyword evidence="2" id="KW-0812">Transmembrane</keyword>
<feature type="transmembrane region" description="Helical" evidence="2">
    <location>
        <begin position="94"/>
        <end position="112"/>
    </location>
</feature>
<evidence type="ECO:0000313" key="5">
    <source>
        <dbReference type="Proteomes" id="UP001596097"/>
    </source>
</evidence>
<gene>
    <name evidence="4" type="ORF">ACFPYK_18870</name>
</gene>
<evidence type="ECO:0000256" key="1">
    <source>
        <dbReference type="SAM" id="MobiDB-lite"/>
    </source>
</evidence>
<feature type="region of interest" description="Disordered" evidence="1">
    <location>
        <begin position="1"/>
        <end position="21"/>
    </location>
</feature>
<dbReference type="InterPro" id="IPR025328">
    <property type="entry name" value="DUF4234"/>
</dbReference>
<evidence type="ECO:0000313" key="4">
    <source>
        <dbReference type="EMBL" id="MFC6151475.1"/>
    </source>
</evidence>
<keyword evidence="2" id="KW-0472">Membrane</keyword>
<feature type="transmembrane region" description="Helical" evidence="2">
    <location>
        <begin position="133"/>
        <end position="151"/>
    </location>
</feature>
<proteinExistence type="predicted"/>
<sequence>MNDQPAQNAYPPAPPTAAGGVSAGAVPAGFPAAQTQFGQTAPTQFAPTGPTGSIRSTGVCILLTVVTFGIYTWVWWYKTHSELKRHSGTGVDGGVALLLAIFVPFVLAYITSSEVGGLYERRGQRKPVGGATGLWYFPGSIILVGPIVWFVKTNGALNAYWRSLGAA</sequence>
<feature type="transmembrane region" description="Helical" evidence="2">
    <location>
        <begin position="54"/>
        <end position="74"/>
    </location>
</feature>
<protein>
    <submittedName>
        <fullName evidence="4">DUF4234 domain-containing protein</fullName>
    </submittedName>
</protein>
<evidence type="ECO:0000256" key="2">
    <source>
        <dbReference type="SAM" id="Phobius"/>
    </source>
</evidence>
<organism evidence="4 5">
    <name type="scientific">Mumia xiangluensis</name>
    <dbReference type="NCBI Taxonomy" id="1678900"/>
    <lineage>
        <taxon>Bacteria</taxon>
        <taxon>Bacillati</taxon>
        <taxon>Actinomycetota</taxon>
        <taxon>Actinomycetes</taxon>
        <taxon>Propionibacteriales</taxon>
        <taxon>Nocardioidaceae</taxon>
        <taxon>Mumia</taxon>
    </lineage>
</organism>
<keyword evidence="5" id="KW-1185">Reference proteome</keyword>
<dbReference type="Proteomes" id="UP001596097">
    <property type="component" value="Unassembled WGS sequence"/>
</dbReference>
<dbReference type="RefSeq" id="WP_205602979.1">
    <property type="nucleotide sequence ID" value="NZ_JBHSQL010000019.1"/>
</dbReference>
<feature type="domain" description="DUF4234" evidence="3">
    <location>
        <begin position="55"/>
        <end position="158"/>
    </location>
</feature>
<accession>A0ABW1QU66</accession>
<evidence type="ECO:0000259" key="3">
    <source>
        <dbReference type="Pfam" id="PF14018"/>
    </source>
</evidence>
<comment type="caution">
    <text evidence="4">The sequence shown here is derived from an EMBL/GenBank/DDBJ whole genome shotgun (WGS) entry which is preliminary data.</text>
</comment>
<keyword evidence="2" id="KW-1133">Transmembrane helix</keyword>
<reference evidence="5" key="1">
    <citation type="journal article" date="2019" name="Int. J. Syst. Evol. Microbiol.">
        <title>The Global Catalogue of Microorganisms (GCM) 10K type strain sequencing project: providing services to taxonomists for standard genome sequencing and annotation.</title>
        <authorList>
            <consortium name="The Broad Institute Genomics Platform"/>
            <consortium name="The Broad Institute Genome Sequencing Center for Infectious Disease"/>
            <person name="Wu L."/>
            <person name="Ma J."/>
        </authorList>
    </citation>
    <scope>NUCLEOTIDE SEQUENCE [LARGE SCALE GENOMIC DNA]</scope>
    <source>
        <strain evidence="5">CGMCC 4.7198</strain>
    </source>
</reference>
<dbReference type="Pfam" id="PF14018">
    <property type="entry name" value="DUF4234"/>
    <property type="match status" value="1"/>
</dbReference>
<dbReference type="EMBL" id="JBHSQL010000019">
    <property type="protein sequence ID" value="MFC6151475.1"/>
    <property type="molecule type" value="Genomic_DNA"/>
</dbReference>
<name>A0ABW1QU66_9ACTN</name>